<protein>
    <submittedName>
        <fullName evidence="1">Uncharacterized protein</fullName>
    </submittedName>
</protein>
<accession>A0A1U7I1R3</accession>
<reference evidence="1 2" key="1">
    <citation type="submission" date="2016-11" db="EMBL/GenBank/DDBJ databases">
        <title>Draft Genome Sequences of Nine Cyanobacterial Strains from Diverse Habitats.</title>
        <authorList>
            <person name="Zhu T."/>
            <person name="Hou S."/>
            <person name="Lu X."/>
            <person name="Hess W.R."/>
        </authorList>
    </citation>
    <scope>NUCLEOTIDE SEQUENCE [LARGE SCALE GENOMIC DNA]</scope>
    <source>
        <strain evidence="1 2">IAM M-71</strain>
    </source>
</reference>
<sequence>MLPDGEKRLGVENVGVALGYSKGFFFQRTKRESKTLQALRSMNFSGEQIWVEVVRLGEDRRESLRAKTISLRDFIKLVTYEAISKRNKKAIILLAAFAETGIDRVLDDAFKGRSVDFILEKIVHYSKWTYEELEQVLVENREDLRALYPWGSPP</sequence>
<comment type="caution">
    <text evidence="1">The sequence shown here is derived from an EMBL/GenBank/DDBJ whole genome shotgun (WGS) entry which is preliminary data.</text>
</comment>
<evidence type="ECO:0000313" key="1">
    <source>
        <dbReference type="EMBL" id="OKH29956.1"/>
    </source>
</evidence>
<dbReference type="EMBL" id="MRCE01000076">
    <property type="protein sequence ID" value="OKH29956.1"/>
    <property type="molecule type" value="Genomic_DNA"/>
</dbReference>
<proteinExistence type="predicted"/>
<dbReference type="Proteomes" id="UP000185860">
    <property type="component" value="Unassembled WGS sequence"/>
</dbReference>
<evidence type="ECO:0000313" key="2">
    <source>
        <dbReference type="Proteomes" id="UP000185860"/>
    </source>
</evidence>
<name>A0A1U7I1R3_9CYAN</name>
<dbReference type="AlphaFoldDB" id="A0A1U7I1R3"/>
<gene>
    <name evidence="1" type="ORF">NIES2119_31775</name>
</gene>
<organism evidence="1 2">
    <name type="scientific">[Phormidium ambiguum] IAM M-71</name>
    <dbReference type="NCBI Taxonomy" id="454136"/>
    <lineage>
        <taxon>Bacteria</taxon>
        <taxon>Bacillati</taxon>
        <taxon>Cyanobacteriota</taxon>
        <taxon>Cyanophyceae</taxon>
        <taxon>Oscillatoriophycideae</taxon>
        <taxon>Aerosakkonematales</taxon>
        <taxon>Aerosakkonemataceae</taxon>
        <taxon>Floridanema</taxon>
    </lineage>
</organism>